<dbReference type="InterPro" id="IPR036388">
    <property type="entry name" value="WH-like_DNA-bd_sf"/>
</dbReference>
<gene>
    <name evidence="3" type="ORF">QNA12_09220</name>
</gene>
<name>A0ABZ2G6X0_9GAMM</name>
<evidence type="ECO:0000256" key="1">
    <source>
        <dbReference type="ARBA" id="ARBA00023125"/>
    </source>
</evidence>
<dbReference type="Gene3D" id="1.10.10.10">
    <property type="entry name" value="Winged helix-like DNA-binding domain superfamily/Winged helix DNA-binding domain"/>
    <property type="match status" value="1"/>
</dbReference>
<evidence type="ECO:0000259" key="2">
    <source>
        <dbReference type="SMART" id="SM00421"/>
    </source>
</evidence>
<proteinExistence type="predicted"/>
<dbReference type="Proteomes" id="UP001379444">
    <property type="component" value="Chromosome"/>
</dbReference>
<protein>
    <submittedName>
        <fullName evidence="3">LuxR C-terminal-related transcriptional regulator</fullName>
    </submittedName>
</protein>
<keyword evidence="1" id="KW-0238">DNA-binding</keyword>
<dbReference type="InterPro" id="IPR000792">
    <property type="entry name" value="Tscrpt_reg_LuxR_C"/>
</dbReference>
<sequence length="181" mass="20700">MNIEVFSRCPFTSAAFTCMENISCDNSPIAILDIEYGIDMARLTQTITSTHWKFIIILNNRRHAPIMVTKNVLLLSKYASIITIKKMMSAMGMINEIKGKTISLSPNEKIFFAYWLDGVSIKTIAQRMSITHKTANNMKNNIYRKYGIKDLLTFLLIAKIMRIKNALDTEHPKVIYMNKVA</sequence>
<keyword evidence="4" id="KW-1185">Reference proteome</keyword>
<accession>A0ABZ2G6X0</accession>
<dbReference type="EMBL" id="CP125967">
    <property type="protein sequence ID" value="WWO36784.1"/>
    <property type="molecule type" value="Genomic_DNA"/>
</dbReference>
<organism evidence="3 4">
    <name type="scientific">Pectobacterium cacticida</name>
    <dbReference type="NCBI Taxonomy" id="69221"/>
    <lineage>
        <taxon>Bacteria</taxon>
        <taxon>Pseudomonadati</taxon>
        <taxon>Pseudomonadota</taxon>
        <taxon>Gammaproteobacteria</taxon>
        <taxon>Enterobacterales</taxon>
        <taxon>Pectobacteriaceae</taxon>
        <taxon>Pectobacterium</taxon>
    </lineage>
</organism>
<dbReference type="SMART" id="SM00421">
    <property type="entry name" value="HTH_LUXR"/>
    <property type="match status" value="1"/>
</dbReference>
<dbReference type="RefSeq" id="WP_264495910.1">
    <property type="nucleotide sequence ID" value="NZ_CP109947.1"/>
</dbReference>
<feature type="domain" description="HTH luxR-type" evidence="2">
    <location>
        <begin position="101"/>
        <end position="158"/>
    </location>
</feature>
<dbReference type="Pfam" id="PF00196">
    <property type="entry name" value="GerE"/>
    <property type="match status" value="1"/>
</dbReference>
<reference evidence="3 4" key="1">
    <citation type="journal article" date="2024" name="Front. Plant Sci.">
        <title>Comprehensive phenomic and genomic studies of the species, Pectobacterium cacticida and proposal for reclassification as Alcorniella cacticida comb. nov.</title>
        <authorList>
            <person name="Jonca J."/>
            <person name="Pirhonen M."/>
            <person name="Waleron M.M."/>
            <person name="Gawor J."/>
            <person name="Mrozik A."/>
            <person name="Smoktunowicz M."/>
            <person name="Waleron K."/>
            <person name="Waleron M."/>
        </authorList>
    </citation>
    <scope>NUCLEOTIDE SEQUENCE [LARGE SCALE GENOMIC DNA]</scope>
    <source>
        <strain evidence="3 4">DPMP6</strain>
    </source>
</reference>
<dbReference type="InterPro" id="IPR016032">
    <property type="entry name" value="Sig_transdc_resp-reg_C-effctor"/>
</dbReference>
<evidence type="ECO:0000313" key="3">
    <source>
        <dbReference type="EMBL" id="WWO36784.1"/>
    </source>
</evidence>
<evidence type="ECO:0000313" key="4">
    <source>
        <dbReference type="Proteomes" id="UP001379444"/>
    </source>
</evidence>
<dbReference type="SUPFAM" id="SSF46894">
    <property type="entry name" value="C-terminal effector domain of the bipartite response regulators"/>
    <property type="match status" value="1"/>
</dbReference>